<protein>
    <submittedName>
        <fullName evidence="1">DUF1836 domain-containing protein</fullName>
    </submittedName>
</protein>
<name>A0A6N7X9Y5_9FIRM</name>
<dbReference type="EMBL" id="VUNE01000001">
    <property type="protein sequence ID" value="MST61466.1"/>
    <property type="molecule type" value="Genomic_DNA"/>
</dbReference>
<keyword evidence="2" id="KW-1185">Reference proteome</keyword>
<proteinExistence type="predicted"/>
<dbReference type="Proteomes" id="UP000440713">
    <property type="component" value="Unassembled WGS sequence"/>
</dbReference>
<reference evidence="1 2" key="1">
    <citation type="submission" date="2019-08" db="EMBL/GenBank/DDBJ databases">
        <title>In-depth cultivation of the pig gut microbiome towards novel bacterial diversity and tailored functional studies.</title>
        <authorList>
            <person name="Wylensek D."/>
            <person name="Hitch T.C.A."/>
            <person name="Clavel T."/>
        </authorList>
    </citation>
    <scope>NUCLEOTIDE SEQUENCE [LARGE SCALE GENOMIC DNA]</scope>
    <source>
        <strain evidence="1 2">WCA-SAB-591-4A-A</strain>
    </source>
</reference>
<dbReference type="RefSeq" id="WP_154536903.1">
    <property type="nucleotide sequence ID" value="NZ_JAQYHJ010000138.1"/>
</dbReference>
<comment type="caution">
    <text evidence="1">The sequence shown here is derived from an EMBL/GenBank/DDBJ whole genome shotgun (WGS) entry which is preliminary data.</text>
</comment>
<dbReference type="PANTHER" id="PTHR40056">
    <property type="entry name" value="HYPOTHETICAL CYTOSOLIC PROTEIN"/>
    <property type="match status" value="1"/>
</dbReference>
<dbReference type="AlphaFoldDB" id="A0A6N7X9Y5"/>
<sequence length="172" mass="20595">MYNLYEIIDSIMEKEDLKVEEIPNIDLYMDQVLNIFDKFFPYNEQEQALTKTMINNYVKAGIIKPAIKKKYNKEHILMIIIICMLKREISLTEIKDAFDDFDNYEKIYKGFLRKKENLNKLTLDFLSNDIESFNKEEDRDTTEKMMDVLLLCYYSNVLSEAARLIINREKNE</sequence>
<dbReference type="Pfam" id="PF08876">
    <property type="entry name" value="DUF1836"/>
    <property type="match status" value="1"/>
</dbReference>
<accession>A0A6N7X9Y5</accession>
<dbReference type="InterPro" id="IPR014975">
    <property type="entry name" value="DUF1836"/>
</dbReference>
<gene>
    <name evidence="1" type="ORF">FYJ71_00520</name>
</gene>
<evidence type="ECO:0000313" key="2">
    <source>
        <dbReference type="Proteomes" id="UP000440713"/>
    </source>
</evidence>
<dbReference type="PANTHER" id="PTHR40056:SF1">
    <property type="entry name" value="DUF1836 DOMAIN-CONTAINING PROTEIN"/>
    <property type="match status" value="1"/>
</dbReference>
<evidence type="ECO:0000313" key="1">
    <source>
        <dbReference type="EMBL" id="MST61466.1"/>
    </source>
</evidence>
<organism evidence="1 2">
    <name type="scientific">Peptostreptococcus porci</name>
    <dbReference type="NCBI Taxonomy" id="2652282"/>
    <lineage>
        <taxon>Bacteria</taxon>
        <taxon>Bacillati</taxon>
        <taxon>Bacillota</taxon>
        <taxon>Clostridia</taxon>
        <taxon>Peptostreptococcales</taxon>
        <taxon>Peptostreptococcaceae</taxon>
        <taxon>Peptostreptococcus</taxon>
    </lineage>
</organism>